<organism evidence="3 4">
    <name type="scientific">Pararhodobacter oceanensis</name>
    <dbReference type="NCBI Taxonomy" id="2172121"/>
    <lineage>
        <taxon>Bacteria</taxon>
        <taxon>Pseudomonadati</taxon>
        <taxon>Pseudomonadota</taxon>
        <taxon>Alphaproteobacteria</taxon>
        <taxon>Rhodobacterales</taxon>
        <taxon>Paracoccaceae</taxon>
        <taxon>Pararhodobacter</taxon>
    </lineage>
</organism>
<protein>
    <recommendedName>
        <fullName evidence="2">Class II aldolase/adducin N-terminal domain-containing protein</fullName>
    </recommendedName>
</protein>
<dbReference type="SUPFAM" id="SSF53639">
    <property type="entry name" value="AraD/HMP-PK domain-like"/>
    <property type="match status" value="1"/>
</dbReference>
<proteinExistence type="inferred from homology"/>
<accession>A0A2T8HPG3</accession>
<dbReference type="AlphaFoldDB" id="A0A2T8HPG3"/>
<dbReference type="PANTHER" id="PTHR10672">
    <property type="entry name" value="ADDUCIN"/>
    <property type="match status" value="1"/>
</dbReference>
<comment type="similarity">
    <text evidence="1">Belongs to the aldolase class II family.</text>
</comment>
<reference evidence="3 4" key="1">
    <citation type="submission" date="2018-04" db="EMBL/GenBank/DDBJ databases">
        <title>Pararhodobacter oceanense sp. nov., isolated from marine intertidal sediment.</title>
        <authorList>
            <person name="Wang X.-L."/>
            <person name="Du Z.-J."/>
        </authorList>
    </citation>
    <scope>NUCLEOTIDE SEQUENCE [LARGE SCALE GENOMIC DNA]</scope>
    <source>
        <strain evidence="3 4">AM505</strain>
    </source>
</reference>
<dbReference type="EMBL" id="QDKM01000016">
    <property type="protein sequence ID" value="PVH27329.1"/>
    <property type="molecule type" value="Genomic_DNA"/>
</dbReference>
<dbReference type="Gene3D" id="3.40.225.10">
    <property type="entry name" value="Class II aldolase/adducin N-terminal domain"/>
    <property type="match status" value="1"/>
</dbReference>
<dbReference type="InterPro" id="IPR036409">
    <property type="entry name" value="Aldolase_II/adducin_N_sf"/>
</dbReference>
<gene>
    <name evidence="3" type="ORF">DDE20_18270</name>
</gene>
<sequence length="263" mass="29317">MTIMTPTPLVGRPAACSDAEWEARCELAAIYNALVKYRLTDQTNQWHAIRVPGEDALLTHHYGWMHEEVTASNLIKVGFDRTNHNPENGEPNPSATEIGKLFFEAEPEMNCIMHIHTKAIMGVSAQADGVGPYSQAYLMIGGGDVLGYTDYEFECTDDFLMGLLAAGRGKKAVVEAWHGAFVFGRTAGEAFFRSFYLDQACAVQLEVQKAAACPGVEIRTIPESEQQRHLRDMAASDWYGYEGELEWHAIRRRLDVEAAHYKA</sequence>
<dbReference type="SMART" id="SM01007">
    <property type="entry name" value="Aldolase_II"/>
    <property type="match status" value="1"/>
</dbReference>
<dbReference type="InterPro" id="IPR001303">
    <property type="entry name" value="Aldolase_II/adducin_N"/>
</dbReference>
<feature type="domain" description="Class II aldolase/adducin N-terminal" evidence="2">
    <location>
        <begin position="25"/>
        <end position="205"/>
    </location>
</feature>
<dbReference type="PANTHER" id="PTHR10672:SF3">
    <property type="entry name" value="PROTEIN HU-LI TAI SHAO"/>
    <property type="match status" value="1"/>
</dbReference>
<evidence type="ECO:0000313" key="4">
    <source>
        <dbReference type="Proteomes" id="UP000245911"/>
    </source>
</evidence>
<evidence type="ECO:0000313" key="3">
    <source>
        <dbReference type="EMBL" id="PVH27329.1"/>
    </source>
</evidence>
<dbReference type="RefSeq" id="WP_116559960.1">
    <property type="nucleotide sequence ID" value="NZ_QDKM01000016.1"/>
</dbReference>
<dbReference type="Proteomes" id="UP000245911">
    <property type="component" value="Unassembled WGS sequence"/>
</dbReference>
<dbReference type="Pfam" id="PF00596">
    <property type="entry name" value="Aldolase_II"/>
    <property type="match status" value="1"/>
</dbReference>
<keyword evidence="4" id="KW-1185">Reference proteome</keyword>
<dbReference type="InterPro" id="IPR051017">
    <property type="entry name" value="Aldolase-II_Adducin_sf"/>
</dbReference>
<evidence type="ECO:0000259" key="2">
    <source>
        <dbReference type="SMART" id="SM01007"/>
    </source>
</evidence>
<evidence type="ECO:0000256" key="1">
    <source>
        <dbReference type="ARBA" id="ARBA00037961"/>
    </source>
</evidence>
<comment type="caution">
    <text evidence="3">The sequence shown here is derived from an EMBL/GenBank/DDBJ whole genome shotgun (WGS) entry which is preliminary data.</text>
</comment>
<dbReference type="GO" id="GO:0005856">
    <property type="term" value="C:cytoskeleton"/>
    <property type="evidence" value="ECO:0007669"/>
    <property type="project" value="TreeGrafter"/>
</dbReference>
<dbReference type="GO" id="GO:0051015">
    <property type="term" value="F:actin filament binding"/>
    <property type="evidence" value="ECO:0007669"/>
    <property type="project" value="TreeGrafter"/>
</dbReference>
<name>A0A2T8HPG3_9RHOB</name>
<dbReference type="OrthoDB" id="5291399at2"/>